<keyword evidence="4" id="KW-0597">Phosphoprotein</keyword>
<dbReference type="PANTHER" id="PTHR45453">
    <property type="entry name" value="PHOSPHATE REGULON SENSOR PROTEIN PHOR"/>
    <property type="match status" value="1"/>
</dbReference>
<evidence type="ECO:0000313" key="12">
    <source>
        <dbReference type="Proteomes" id="UP001523565"/>
    </source>
</evidence>
<dbReference type="Pfam" id="PF02518">
    <property type="entry name" value="HATPase_c"/>
    <property type="match status" value="1"/>
</dbReference>
<name>A0ABT1EDY4_9FIRM</name>
<dbReference type="CDD" id="cd00075">
    <property type="entry name" value="HATPase"/>
    <property type="match status" value="1"/>
</dbReference>
<accession>A0ABT1EDY4</accession>
<dbReference type="Gene3D" id="1.10.287.130">
    <property type="match status" value="1"/>
</dbReference>
<evidence type="ECO:0000256" key="8">
    <source>
        <dbReference type="SAM" id="MobiDB-lite"/>
    </source>
</evidence>
<keyword evidence="5" id="KW-0808">Transferase</keyword>
<proteinExistence type="predicted"/>
<dbReference type="RefSeq" id="WP_262067827.1">
    <property type="nucleotide sequence ID" value="NZ_JAMXOC010000001.1"/>
</dbReference>
<dbReference type="SMART" id="SM00387">
    <property type="entry name" value="HATPase_c"/>
    <property type="match status" value="1"/>
</dbReference>
<dbReference type="SUPFAM" id="SSF47384">
    <property type="entry name" value="Homodimeric domain of signal transducing histidine kinase"/>
    <property type="match status" value="1"/>
</dbReference>
<dbReference type="CDD" id="cd00082">
    <property type="entry name" value="HisKA"/>
    <property type="match status" value="1"/>
</dbReference>
<organism evidence="11 12">
    <name type="scientific">Ohessyouella blattaphilus</name>
    <dbReference type="NCBI Taxonomy" id="2949333"/>
    <lineage>
        <taxon>Bacteria</taxon>
        <taxon>Bacillati</taxon>
        <taxon>Bacillota</taxon>
        <taxon>Clostridia</taxon>
        <taxon>Lachnospirales</taxon>
        <taxon>Lachnospiraceae</taxon>
        <taxon>Ohessyouella</taxon>
    </lineage>
</organism>
<dbReference type="SUPFAM" id="SSF55874">
    <property type="entry name" value="ATPase domain of HSP90 chaperone/DNA topoisomerase II/histidine kinase"/>
    <property type="match status" value="1"/>
</dbReference>
<evidence type="ECO:0000259" key="10">
    <source>
        <dbReference type="PROSITE" id="PS50109"/>
    </source>
</evidence>
<dbReference type="SMART" id="SM00388">
    <property type="entry name" value="HisKA"/>
    <property type="match status" value="1"/>
</dbReference>
<evidence type="ECO:0000256" key="1">
    <source>
        <dbReference type="ARBA" id="ARBA00000085"/>
    </source>
</evidence>
<evidence type="ECO:0000256" key="4">
    <source>
        <dbReference type="ARBA" id="ARBA00022553"/>
    </source>
</evidence>
<comment type="catalytic activity">
    <reaction evidence="1">
        <text>ATP + protein L-histidine = ADP + protein N-phospho-L-histidine.</text>
        <dbReference type="EC" id="2.7.13.3"/>
    </reaction>
</comment>
<feature type="transmembrane region" description="Helical" evidence="9">
    <location>
        <begin position="150"/>
        <end position="172"/>
    </location>
</feature>
<keyword evidence="7" id="KW-0902">Two-component regulatory system</keyword>
<dbReference type="PANTHER" id="PTHR45453:SF1">
    <property type="entry name" value="PHOSPHATE REGULON SENSOR PROTEIN PHOR"/>
    <property type="match status" value="1"/>
</dbReference>
<dbReference type="Pfam" id="PF00512">
    <property type="entry name" value="HisKA"/>
    <property type="match status" value="1"/>
</dbReference>
<dbReference type="InterPro" id="IPR036097">
    <property type="entry name" value="HisK_dim/P_sf"/>
</dbReference>
<protein>
    <recommendedName>
        <fullName evidence="3">histidine kinase</fullName>
        <ecNumber evidence="3">2.7.13.3</ecNumber>
    </recommendedName>
</protein>
<evidence type="ECO:0000256" key="2">
    <source>
        <dbReference type="ARBA" id="ARBA00004370"/>
    </source>
</evidence>
<comment type="subcellular location">
    <subcellularLocation>
        <location evidence="2">Membrane</location>
    </subcellularLocation>
</comment>
<dbReference type="PRINTS" id="PR00344">
    <property type="entry name" value="BCTRLSENSOR"/>
</dbReference>
<dbReference type="InterPro" id="IPR003594">
    <property type="entry name" value="HATPase_dom"/>
</dbReference>
<dbReference type="InterPro" id="IPR050351">
    <property type="entry name" value="BphY/WalK/GraS-like"/>
</dbReference>
<keyword evidence="9" id="KW-0812">Transmembrane</keyword>
<gene>
    <name evidence="11" type="ORF">NK118_01490</name>
</gene>
<keyword evidence="9" id="KW-1133">Transmembrane helix</keyword>
<keyword evidence="6 11" id="KW-0418">Kinase</keyword>
<dbReference type="PROSITE" id="PS50109">
    <property type="entry name" value="HIS_KIN"/>
    <property type="match status" value="1"/>
</dbReference>
<feature type="domain" description="Histidine kinase" evidence="10">
    <location>
        <begin position="192"/>
        <end position="408"/>
    </location>
</feature>
<dbReference type="InterPro" id="IPR036890">
    <property type="entry name" value="HATPase_C_sf"/>
</dbReference>
<dbReference type="Proteomes" id="UP001523565">
    <property type="component" value="Unassembled WGS sequence"/>
</dbReference>
<evidence type="ECO:0000256" key="6">
    <source>
        <dbReference type="ARBA" id="ARBA00022777"/>
    </source>
</evidence>
<dbReference type="Gene3D" id="3.30.565.10">
    <property type="entry name" value="Histidine kinase-like ATPase, C-terminal domain"/>
    <property type="match status" value="1"/>
</dbReference>
<dbReference type="InterPro" id="IPR003661">
    <property type="entry name" value="HisK_dim/P_dom"/>
</dbReference>
<evidence type="ECO:0000256" key="5">
    <source>
        <dbReference type="ARBA" id="ARBA00022679"/>
    </source>
</evidence>
<evidence type="ECO:0000313" key="11">
    <source>
        <dbReference type="EMBL" id="MCP1108922.1"/>
    </source>
</evidence>
<dbReference type="GO" id="GO:0016301">
    <property type="term" value="F:kinase activity"/>
    <property type="evidence" value="ECO:0007669"/>
    <property type="project" value="UniProtKB-KW"/>
</dbReference>
<dbReference type="EMBL" id="JAMZFV010000001">
    <property type="protein sequence ID" value="MCP1108922.1"/>
    <property type="molecule type" value="Genomic_DNA"/>
</dbReference>
<keyword evidence="9" id="KW-0472">Membrane</keyword>
<feature type="region of interest" description="Disordered" evidence="8">
    <location>
        <begin position="47"/>
        <end position="66"/>
    </location>
</feature>
<evidence type="ECO:0000256" key="9">
    <source>
        <dbReference type="SAM" id="Phobius"/>
    </source>
</evidence>
<evidence type="ECO:0000256" key="7">
    <source>
        <dbReference type="ARBA" id="ARBA00023012"/>
    </source>
</evidence>
<comment type="caution">
    <text evidence="11">The sequence shown here is derived from an EMBL/GenBank/DDBJ whole genome shotgun (WGS) entry which is preliminary data.</text>
</comment>
<dbReference type="InterPro" id="IPR005467">
    <property type="entry name" value="His_kinase_dom"/>
</dbReference>
<sequence>MIKKLRNKFIIITMSLLAVVLAVVFGGIGIIQVRGRINESHKKLEMASRTLEPKQTPKFELGKPPEERDMGASFTAELDSEGNITALRDENYQITTSDVEKLIQAVTENESGSGILNEYNLRYLVSNTPHGTSISFLDIHQERNDIVSTVIISLLSYLVSLALLFIISLYLARWITKPIEESWNKQKRFVADASHDLKTPLTVILANLDIMEHNLREEAAPTEQFKWLESSRSEAEQLKILIEEMLMLAKLDDEQQQLATTNVNLSDLLTEQTLAFESLAYERKISLEENIAEDVVIKGNEMYLRRLIQILLDNGIKYSLPDHPVTSRLKAENNQIILAISNQGNVMDKETTSHLFERFYRSETSRSTDGFGLGLAIAEQIVKLHHGTIKAQCDDGGMITFTVVIPRT</sequence>
<reference evidence="11 12" key="1">
    <citation type="journal article" date="2022" name="Genome Biol. Evol.">
        <title>Host diet, physiology and behaviors set the stage for Lachnospiraceae cladogenesis.</title>
        <authorList>
            <person name="Vera-Ponce De Leon A."/>
            <person name="Schneider M."/>
            <person name="Jahnes B.C."/>
            <person name="Sadowski V."/>
            <person name="Camuy-Velez L.A."/>
            <person name="Duan J."/>
            <person name="Sabree Z.L."/>
        </authorList>
    </citation>
    <scope>NUCLEOTIDE SEQUENCE [LARGE SCALE GENOMIC DNA]</scope>
    <source>
        <strain evidence="11 12">PAL227</strain>
    </source>
</reference>
<dbReference type="EC" id="2.7.13.3" evidence="3"/>
<dbReference type="InterPro" id="IPR004358">
    <property type="entry name" value="Sig_transdc_His_kin-like_C"/>
</dbReference>
<keyword evidence="12" id="KW-1185">Reference proteome</keyword>
<evidence type="ECO:0000256" key="3">
    <source>
        <dbReference type="ARBA" id="ARBA00012438"/>
    </source>
</evidence>